<reference evidence="8 9" key="1">
    <citation type="submission" date="2023-10" db="EMBL/GenBank/DDBJ databases">
        <title>Chromosome-scale genome assembly provides insights into flower coloration mechanisms of Canna indica.</title>
        <authorList>
            <person name="Li C."/>
        </authorList>
    </citation>
    <scope>NUCLEOTIDE SEQUENCE [LARGE SCALE GENOMIC DNA]</scope>
    <source>
        <tissue evidence="8">Flower</tissue>
    </source>
</reference>
<evidence type="ECO:0000313" key="9">
    <source>
        <dbReference type="Proteomes" id="UP001327560"/>
    </source>
</evidence>
<evidence type="ECO:0000256" key="6">
    <source>
        <dbReference type="SAM" id="Coils"/>
    </source>
</evidence>
<dbReference type="SMART" id="SM00380">
    <property type="entry name" value="AP2"/>
    <property type="match status" value="1"/>
</dbReference>
<dbReference type="CDD" id="cd00018">
    <property type="entry name" value="AP2"/>
    <property type="match status" value="1"/>
</dbReference>
<keyword evidence="2" id="KW-0805">Transcription regulation</keyword>
<dbReference type="PIRSF" id="PIRSF038123">
    <property type="entry name" value="PTI6"/>
    <property type="match status" value="1"/>
</dbReference>
<keyword evidence="3" id="KW-0238">DNA-binding</keyword>
<proteinExistence type="predicted"/>
<dbReference type="FunFam" id="3.30.730.10:FF:000001">
    <property type="entry name" value="Ethylene-responsive transcription factor 2"/>
    <property type="match status" value="1"/>
</dbReference>
<dbReference type="GO" id="GO:0005634">
    <property type="term" value="C:nucleus"/>
    <property type="evidence" value="ECO:0007669"/>
    <property type="project" value="UniProtKB-SubCell"/>
</dbReference>
<dbReference type="InterPro" id="IPR050913">
    <property type="entry name" value="AP2/ERF_ERF"/>
</dbReference>
<dbReference type="Pfam" id="PF00847">
    <property type="entry name" value="AP2"/>
    <property type="match status" value="1"/>
</dbReference>
<evidence type="ECO:0000256" key="1">
    <source>
        <dbReference type="ARBA" id="ARBA00004123"/>
    </source>
</evidence>
<dbReference type="InterPro" id="IPR036955">
    <property type="entry name" value="AP2/ERF_dom_sf"/>
</dbReference>
<dbReference type="AlphaFoldDB" id="A0AAQ3QS81"/>
<dbReference type="InterPro" id="IPR001471">
    <property type="entry name" value="AP2/ERF_dom"/>
</dbReference>
<dbReference type="GO" id="GO:0003700">
    <property type="term" value="F:DNA-binding transcription factor activity"/>
    <property type="evidence" value="ECO:0007669"/>
    <property type="project" value="InterPro"/>
</dbReference>
<dbReference type="PANTHER" id="PTHR31194:SF166">
    <property type="entry name" value="PATHOGENESIS-RELATED GENES TRANSCRIPTIONAL ACTIVATOR PTI6"/>
    <property type="match status" value="1"/>
</dbReference>
<dbReference type="PRINTS" id="PR00367">
    <property type="entry name" value="ETHRSPELEMNT"/>
</dbReference>
<feature type="domain" description="AP2/ERF" evidence="7">
    <location>
        <begin position="135"/>
        <end position="192"/>
    </location>
</feature>
<dbReference type="PROSITE" id="PS51032">
    <property type="entry name" value="AP2_ERF"/>
    <property type="match status" value="1"/>
</dbReference>
<dbReference type="EMBL" id="CP136898">
    <property type="protein sequence ID" value="WOL18630.1"/>
    <property type="molecule type" value="Genomic_DNA"/>
</dbReference>
<keyword evidence="4" id="KW-0804">Transcription</keyword>
<evidence type="ECO:0000256" key="3">
    <source>
        <dbReference type="ARBA" id="ARBA00023125"/>
    </source>
</evidence>
<keyword evidence="9" id="KW-1185">Reference proteome</keyword>
<name>A0AAQ3QS81_9LILI</name>
<sequence length="284" mass="31692">MERRSEGAKCFVLSSNGNNENGRFTFCSDDSLVSDPAAAAVAVVKLSEHVVAVRKIITSNDRADNRCRDHRKRRVVRIHFDDADATDSSSGDDDRIGRRPRRVRRHVREIRIEVAQRQRRAARATRQVDEAAARKFRGVRMRPWGRWAAEIRDPGQQKRVWLGTFDTAEEAAAVYDTAAVRLRGSKAVTNFPAAVEEADEGDSKVVKGGADCGGGTRSSPTSVLCYEEEEGRRPPWGCLGSDADQGFEVGLEAPPFCLAEFYRPTRRLSEVEFGEFDADDFRLS</sequence>
<dbReference type="InterPro" id="IPR016177">
    <property type="entry name" value="DNA-bd_dom_sf"/>
</dbReference>
<dbReference type="Gene3D" id="3.30.730.10">
    <property type="entry name" value="AP2/ERF domain"/>
    <property type="match status" value="1"/>
</dbReference>
<gene>
    <name evidence="8" type="ORF">Cni_G27427</name>
</gene>
<evidence type="ECO:0000256" key="5">
    <source>
        <dbReference type="ARBA" id="ARBA00023242"/>
    </source>
</evidence>
<keyword evidence="5" id="KW-0539">Nucleus</keyword>
<comment type="subcellular location">
    <subcellularLocation>
        <location evidence="1">Nucleus</location>
    </subcellularLocation>
</comment>
<dbReference type="SUPFAM" id="SSF54171">
    <property type="entry name" value="DNA-binding domain"/>
    <property type="match status" value="1"/>
</dbReference>
<evidence type="ECO:0000259" key="7">
    <source>
        <dbReference type="PROSITE" id="PS51032"/>
    </source>
</evidence>
<evidence type="ECO:0000256" key="4">
    <source>
        <dbReference type="ARBA" id="ARBA00023163"/>
    </source>
</evidence>
<accession>A0AAQ3QS81</accession>
<dbReference type="Proteomes" id="UP001327560">
    <property type="component" value="Chromosome 9"/>
</dbReference>
<protein>
    <recommendedName>
        <fullName evidence="7">AP2/ERF domain-containing protein</fullName>
    </recommendedName>
</protein>
<evidence type="ECO:0000313" key="8">
    <source>
        <dbReference type="EMBL" id="WOL18630.1"/>
    </source>
</evidence>
<dbReference type="GO" id="GO:0003677">
    <property type="term" value="F:DNA binding"/>
    <property type="evidence" value="ECO:0007669"/>
    <property type="project" value="UniProtKB-KW"/>
</dbReference>
<dbReference type="PANTHER" id="PTHR31194">
    <property type="entry name" value="SHN SHINE , DNA BINDING / TRANSCRIPTION FACTOR"/>
    <property type="match status" value="1"/>
</dbReference>
<keyword evidence="6" id="KW-0175">Coiled coil</keyword>
<evidence type="ECO:0000256" key="2">
    <source>
        <dbReference type="ARBA" id="ARBA00023015"/>
    </source>
</evidence>
<feature type="coiled-coil region" evidence="6">
    <location>
        <begin position="107"/>
        <end position="134"/>
    </location>
</feature>
<organism evidence="8 9">
    <name type="scientific">Canna indica</name>
    <name type="common">Indian-shot</name>
    <dbReference type="NCBI Taxonomy" id="4628"/>
    <lineage>
        <taxon>Eukaryota</taxon>
        <taxon>Viridiplantae</taxon>
        <taxon>Streptophyta</taxon>
        <taxon>Embryophyta</taxon>
        <taxon>Tracheophyta</taxon>
        <taxon>Spermatophyta</taxon>
        <taxon>Magnoliopsida</taxon>
        <taxon>Liliopsida</taxon>
        <taxon>Zingiberales</taxon>
        <taxon>Cannaceae</taxon>
        <taxon>Canna</taxon>
    </lineage>
</organism>